<feature type="compositionally biased region" description="Basic residues" evidence="1">
    <location>
        <begin position="250"/>
        <end position="264"/>
    </location>
</feature>
<evidence type="ECO:0000259" key="3">
    <source>
        <dbReference type="Pfam" id="PF04892"/>
    </source>
</evidence>
<comment type="caution">
    <text evidence="4">The sequence shown here is derived from an EMBL/GenBank/DDBJ whole genome shotgun (WGS) entry which is preliminary data.</text>
</comment>
<evidence type="ECO:0000313" key="5">
    <source>
        <dbReference type="Proteomes" id="UP000588158"/>
    </source>
</evidence>
<evidence type="ECO:0000256" key="2">
    <source>
        <dbReference type="SAM" id="Phobius"/>
    </source>
</evidence>
<keyword evidence="5" id="KW-1185">Reference proteome</keyword>
<feature type="transmembrane region" description="Helical" evidence="2">
    <location>
        <begin position="41"/>
        <end position="64"/>
    </location>
</feature>
<feature type="transmembrane region" description="Helical" evidence="2">
    <location>
        <begin position="108"/>
        <end position="125"/>
    </location>
</feature>
<keyword evidence="2" id="KW-0472">Membrane</keyword>
<dbReference type="Pfam" id="PF04892">
    <property type="entry name" value="VanZ"/>
    <property type="match status" value="1"/>
</dbReference>
<organism evidence="4 5">
    <name type="scientific">Brachybacterium aquaticum</name>
    <dbReference type="NCBI Taxonomy" id="1432564"/>
    <lineage>
        <taxon>Bacteria</taxon>
        <taxon>Bacillati</taxon>
        <taxon>Actinomycetota</taxon>
        <taxon>Actinomycetes</taxon>
        <taxon>Micrococcales</taxon>
        <taxon>Dermabacteraceae</taxon>
        <taxon>Brachybacterium</taxon>
    </lineage>
</organism>
<feature type="transmembrane region" description="Helical" evidence="2">
    <location>
        <begin position="137"/>
        <end position="159"/>
    </location>
</feature>
<gene>
    <name evidence="4" type="ORF">HNR70_000108</name>
</gene>
<keyword evidence="2" id="KW-0812">Transmembrane</keyword>
<feature type="transmembrane region" description="Helical" evidence="2">
    <location>
        <begin position="6"/>
        <end position="29"/>
    </location>
</feature>
<name>A0A841AA95_9MICO</name>
<evidence type="ECO:0000313" key="4">
    <source>
        <dbReference type="EMBL" id="MBB5830295.1"/>
    </source>
</evidence>
<dbReference type="EMBL" id="JACHLZ010000001">
    <property type="protein sequence ID" value="MBB5830295.1"/>
    <property type="molecule type" value="Genomic_DNA"/>
</dbReference>
<evidence type="ECO:0000256" key="1">
    <source>
        <dbReference type="SAM" id="MobiDB-lite"/>
    </source>
</evidence>
<dbReference type="PANTHER" id="PTHR36834">
    <property type="entry name" value="MEMBRANE PROTEIN-RELATED"/>
    <property type="match status" value="1"/>
</dbReference>
<dbReference type="Proteomes" id="UP000588158">
    <property type="component" value="Unassembled WGS sequence"/>
</dbReference>
<feature type="region of interest" description="Disordered" evidence="1">
    <location>
        <begin position="204"/>
        <end position="264"/>
    </location>
</feature>
<dbReference type="AlphaFoldDB" id="A0A841AA95"/>
<feature type="compositionally biased region" description="Gly residues" evidence="1">
    <location>
        <begin position="208"/>
        <end position="228"/>
    </location>
</feature>
<dbReference type="PANTHER" id="PTHR36834:SF1">
    <property type="entry name" value="INTEGRAL MEMBRANE PROTEIN"/>
    <property type="match status" value="1"/>
</dbReference>
<reference evidence="4 5" key="1">
    <citation type="submission" date="2020-08" db="EMBL/GenBank/DDBJ databases">
        <title>Sequencing the genomes of 1000 actinobacteria strains.</title>
        <authorList>
            <person name="Klenk H.-P."/>
        </authorList>
    </citation>
    <scope>NUCLEOTIDE SEQUENCE [LARGE SCALE GENOMIC DNA]</scope>
    <source>
        <strain evidence="4 5">DSM 28796</strain>
    </source>
</reference>
<accession>A0A841AA95</accession>
<protein>
    <submittedName>
        <fullName evidence="4">Glycopeptide antibiotics resistance protein</fullName>
    </submittedName>
</protein>
<proteinExistence type="predicted"/>
<sequence length="264" mass="27697">MTELARLALVGIVGGIAVFVPVAPVAALLQRRRFGRVRPTRLAAIAAICIYTMALAGLTIAPAYEIAATCRSRVGGELRAEPFAAVARILEVRAGGASLLEVATSWPMMQLLANIALFVPLGMILRGVFRLDTTTTLAIGLMLSVLIEVTQYTGAWGLYPCGVRIADIDDVFTNAAGAWIGALCAPLLTRLGVPLFGREERHWPESLGGTGAGGGAGGDGGAGDGGAADGRTLDDHDALFGEIGAQQERGRRRADRRRAGRHRD</sequence>
<dbReference type="InterPro" id="IPR053150">
    <property type="entry name" value="Teicoplanin_resist-assoc"/>
</dbReference>
<dbReference type="RefSeq" id="WP_184323938.1">
    <property type="nucleotide sequence ID" value="NZ_JACHLZ010000001.1"/>
</dbReference>
<dbReference type="InterPro" id="IPR006976">
    <property type="entry name" value="VanZ-like"/>
</dbReference>
<keyword evidence="2" id="KW-1133">Transmembrane helix</keyword>
<feature type="transmembrane region" description="Helical" evidence="2">
    <location>
        <begin position="171"/>
        <end position="193"/>
    </location>
</feature>
<feature type="domain" description="VanZ-like" evidence="3">
    <location>
        <begin position="49"/>
        <end position="188"/>
    </location>
</feature>